<dbReference type="SMART" id="SM00448">
    <property type="entry name" value="REC"/>
    <property type="match status" value="1"/>
</dbReference>
<reference evidence="2" key="1">
    <citation type="submission" date="2016-10" db="EMBL/GenBank/DDBJ databases">
        <title>Sequence of Gallionella enrichment culture.</title>
        <authorList>
            <person name="Poehlein A."/>
            <person name="Muehling M."/>
            <person name="Daniel R."/>
        </authorList>
    </citation>
    <scope>NUCLEOTIDE SEQUENCE</scope>
</reference>
<comment type="caution">
    <text evidence="2">The sequence shown here is derived from an EMBL/GenBank/DDBJ whole genome shotgun (WGS) entry which is preliminary data.</text>
</comment>
<feature type="domain" description="Response regulatory" evidence="1">
    <location>
        <begin position="2"/>
        <end position="118"/>
    </location>
</feature>
<dbReference type="InterPro" id="IPR058245">
    <property type="entry name" value="NreC/VraR/RcsB-like_REC"/>
</dbReference>
<accession>A0A1J5S809</accession>
<dbReference type="PROSITE" id="PS50110">
    <property type="entry name" value="RESPONSE_REGULATORY"/>
    <property type="match status" value="1"/>
</dbReference>
<organism evidence="2">
    <name type="scientific">mine drainage metagenome</name>
    <dbReference type="NCBI Taxonomy" id="410659"/>
    <lineage>
        <taxon>unclassified sequences</taxon>
        <taxon>metagenomes</taxon>
        <taxon>ecological metagenomes</taxon>
    </lineage>
</organism>
<dbReference type="InterPro" id="IPR051015">
    <property type="entry name" value="EvgA-like"/>
</dbReference>
<dbReference type="CDD" id="cd17535">
    <property type="entry name" value="REC_NarL-like"/>
    <property type="match status" value="1"/>
</dbReference>
<dbReference type="EMBL" id="MLJW01000149">
    <property type="protein sequence ID" value="OIQ96413.1"/>
    <property type="molecule type" value="Genomic_DNA"/>
</dbReference>
<dbReference type="InterPro" id="IPR011006">
    <property type="entry name" value="CheY-like_superfamily"/>
</dbReference>
<dbReference type="Pfam" id="PF00072">
    <property type="entry name" value="Response_reg"/>
    <property type="match status" value="1"/>
</dbReference>
<dbReference type="Gene3D" id="3.40.50.2300">
    <property type="match status" value="1"/>
</dbReference>
<sequence length="122" mass="13427">MKIFIAEDSLIVRERLVGMIEEAGGMEVVGETGSVSEAKAQLAMLRPDVALLDVRLSDGNSFEVLAAIRANGCDMQVIMMSENPFEQYRTEAQRLGAAHFFDKSKEFEKIVPALMAMKEAGQ</sequence>
<dbReference type="PANTHER" id="PTHR45566:SF1">
    <property type="entry name" value="HTH-TYPE TRANSCRIPTIONAL REGULATOR YHJB-RELATED"/>
    <property type="match status" value="1"/>
</dbReference>
<proteinExistence type="predicted"/>
<dbReference type="GO" id="GO:0000160">
    <property type="term" value="P:phosphorelay signal transduction system"/>
    <property type="evidence" value="ECO:0007669"/>
    <property type="project" value="InterPro"/>
</dbReference>
<evidence type="ECO:0000313" key="2">
    <source>
        <dbReference type="EMBL" id="OIQ96413.1"/>
    </source>
</evidence>
<name>A0A1J5S809_9ZZZZ</name>
<dbReference type="PANTHER" id="PTHR45566">
    <property type="entry name" value="HTH-TYPE TRANSCRIPTIONAL REGULATOR YHJB-RELATED"/>
    <property type="match status" value="1"/>
</dbReference>
<dbReference type="InterPro" id="IPR001789">
    <property type="entry name" value="Sig_transdc_resp-reg_receiver"/>
</dbReference>
<dbReference type="SUPFAM" id="SSF52172">
    <property type="entry name" value="CheY-like"/>
    <property type="match status" value="1"/>
</dbReference>
<protein>
    <submittedName>
        <fullName evidence="2">Transcriptional regulatory protein DevR (DosR)</fullName>
    </submittedName>
</protein>
<dbReference type="AlphaFoldDB" id="A0A1J5S809"/>
<evidence type="ECO:0000259" key="1">
    <source>
        <dbReference type="PROSITE" id="PS50110"/>
    </source>
</evidence>
<gene>
    <name evidence="2" type="primary">devR_3</name>
    <name evidence="2" type="ORF">GALL_215710</name>
</gene>